<sequence length="152" mass="16330">MAIIRILKLIIVTGFLSIATAPETAIAEEDESWLIILHGTVSAATTEGFTLETGPTGIAFTDRPAREVQIVDIARAVDNGWAENGDFRTDPPNASLINENTESISVVEIVDANWNKGALQLRTKNLEGTPPSIGDSIAITIDESRNSGVWTK</sequence>
<dbReference type="AlphaFoldDB" id="A0A1X6YKU2"/>
<dbReference type="RefSeq" id="WP_085804509.1">
    <property type="nucleotide sequence ID" value="NZ_FWFX01000002.1"/>
</dbReference>
<dbReference type="EMBL" id="FWFX01000002">
    <property type="protein sequence ID" value="SLN24223.1"/>
    <property type="molecule type" value="Genomic_DNA"/>
</dbReference>
<gene>
    <name evidence="2" type="ORF">ROA7450_00982</name>
</gene>
<dbReference type="OrthoDB" id="424374at2"/>
<evidence type="ECO:0000313" key="2">
    <source>
        <dbReference type="EMBL" id="SLN24223.1"/>
    </source>
</evidence>
<reference evidence="2 3" key="1">
    <citation type="submission" date="2017-03" db="EMBL/GenBank/DDBJ databases">
        <authorList>
            <person name="Afonso C.L."/>
            <person name="Miller P.J."/>
            <person name="Scott M.A."/>
            <person name="Spackman E."/>
            <person name="Goraichik I."/>
            <person name="Dimitrov K.M."/>
            <person name="Suarez D.L."/>
            <person name="Swayne D.E."/>
        </authorList>
    </citation>
    <scope>NUCLEOTIDE SEQUENCE [LARGE SCALE GENOMIC DNA]</scope>
    <source>
        <strain evidence="2 3">CECT 7450</strain>
    </source>
</reference>
<accession>A0A1X6YKU2</accession>
<feature type="signal peptide" evidence="1">
    <location>
        <begin position="1"/>
        <end position="27"/>
    </location>
</feature>
<organism evidence="2 3">
    <name type="scientific">Roseovarius albus</name>
    <dbReference type="NCBI Taxonomy" id="1247867"/>
    <lineage>
        <taxon>Bacteria</taxon>
        <taxon>Pseudomonadati</taxon>
        <taxon>Pseudomonadota</taxon>
        <taxon>Alphaproteobacteria</taxon>
        <taxon>Rhodobacterales</taxon>
        <taxon>Roseobacteraceae</taxon>
        <taxon>Roseovarius</taxon>
    </lineage>
</organism>
<keyword evidence="1" id="KW-0732">Signal</keyword>
<dbReference type="Proteomes" id="UP000193061">
    <property type="component" value="Unassembled WGS sequence"/>
</dbReference>
<name>A0A1X6YKU2_9RHOB</name>
<evidence type="ECO:0000256" key="1">
    <source>
        <dbReference type="SAM" id="SignalP"/>
    </source>
</evidence>
<evidence type="ECO:0000313" key="3">
    <source>
        <dbReference type="Proteomes" id="UP000193061"/>
    </source>
</evidence>
<feature type="chain" id="PRO_5010854387" evidence="1">
    <location>
        <begin position="28"/>
        <end position="152"/>
    </location>
</feature>
<proteinExistence type="predicted"/>
<keyword evidence="3" id="KW-1185">Reference proteome</keyword>
<protein>
    <submittedName>
        <fullName evidence="2">Uncharacterized protein</fullName>
    </submittedName>
</protein>